<comment type="caution">
    <text evidence="2">The sequence shown here is derived from an EMBL/GenBank/DDBJ whole genome shotgun (WGS) entry which is preliminary data.</text>
</comment>
<organism evidence="2 3">
    <name type="scientific">Paraphaeosphaeria minitans</name>
    <dbReference type="NCBI Taxonomy" id="565426"/>
    <lineage>
        <taxon>Eukaryota</taxon>
        <taxon>Fungi</taxon>
        <taxon>Dikarya</taxon>
        <taxon>Ascomycota</taxon>
        <taxon>Pezizomycotina</taxon>
        <taxon>Dothideomycetes</taxon>
        <taxon>Pleosporomycetidae</taxon>
        <taxon>Pleosporales</taxon>
        <taxon>Massarineae</taxon>
        <taxon>Didymosphaeriaceae</taxon>
        <taxon>Paraphaeosphaeria</taxon>
    </lineage>
</organism>
<keyword evidence="3" id="KW-1185">Reference proteome</keyword>
<sequence>MGHKHTKPGNCPTIFECKPNAKRAEAIKQVFARAFEQDPVAVHCLACLVFLMVVLGVGVTTWRAVVVKRQAAREKRVQAARVEAEKGSFSDAI</sequence>
<feature type="transmembrane region" description="Helical" evidence="1">
    <location>
        <begin position="40"/>
        <end position="66"/>
    </location>
</feature>
<name>A0A9P6GRW1_9PLEO</name>
<keyword evidence="1" id="KW-1133">Transmembrane helix</keyword>
<evidence type="ECO:0000313" key="2">
    <source>
        <dbReference type="EMBL" id="KAF9740098.1"/>
    </source>
</evidence>
<proteinExistence type="predicted"/>
<dbReference type="AlphaFoldDB" id="A0A9P6GRW1"/>
<evidence type="ECO:0000256" key="1">
    <source>
        <dbReference type="SAM" id="Phobius"/>
    </source>
</evidence>
<dbReference type="Proteomes" id="UP000756921">
    <property type="component" value="Unassembled WGS sequence"/>
</dbReference>
<dbReference type="OrthoDB" id="10554136at2759"/>
<dbReference type="EMBL" id="WJXW01000002">
    <property type="protein sequence ID" value="KAF9740098.1"/>
    <property type="molecule type" value="Genomic_DNA"/>
</dbReference>
<accession>A0A9P6GRW1</accession>
<keyword evidence="1" id="KW-0812">Transmembrane</keyword>
<evidence type="ECO:0000313" key="3">
    <source>
        <dbReference type="Proteomes" id="UP000756921"/>
    </source>
</evidence>
<keyword evidence="1" id="KW-0472">Membrane</keyword>
<reference evidence="2" key="1">
    <citation type="journal article" date="2020" name="Mol. Plant Microbe Interact.">
        <title>Genome Sequence of the Biocontrol Agent Coniothyrium minitans strain Conio (IMI 134523).</title>
        <authorList>
            <person name="Patel D."/>
            <person name="Shittu T.A."/>
            <person name="Baroncelli R."/>
            <person name="Muthumeenakshi S."/>
            <person name="Osborne T.H."/>
            <person name="Janganan T.K."/>
            <person name="Sreenivasaprasad S."/>
        </authorList>
    </citation>
    <scope>NUCLEOTIDE SEQUENCE</scope>
    <source>
        <strain evidence="2">Conio</strain>
    </source>
</reference>
<protein>
    <submittedName>
        <fullName evidence="2">Uncharacterized protein</fullName>
    </submittedName>
</protein>
<gene>
    <name evidence="2" type="ORF">PMIN01_02733</name>
</gene>